<dbReference type="PRINTS" id="PR00983">
    <property type="entry name" value="TRNASYNTHCYS"/>
</dbReference>
<dbReference type="InterPro" id="IPR015803">
    <property type="entry name" value="Cys-tRNA-ligase"/>
</dbReference>
<dbReference type="Gene3D" id="1.20.120.640">
    <property type="entry name" value="Anticodon-binding domain of a subclass of class I aminoacyl-tRNA synthetases"/>
    <property type="match status" value="1"/>
</dbReference>
<comment type="catalytic activity">
    <reaction evidence="9 10">
        <text>tRNA(Cys) + L-cysteine + ATP = L-cysteinyl-tRNA(Cys) + AMP + diphosphate</text>
        <dbReference type="Rhea" id="RHEA:17773"/>
        <dbReference type="Rhea" id="RHEA-COMP:9661"/>
        <dbReference type="Rhea" id="RHEA-COMP:9679"/>
        <dbReference type="ChEBI" id="CHEBI:30616"/>
        <dbReference type="ChEBI" id="CHEBI:33019"/>
        <dbReference type="ChEBI" id="CHEBI:35235"/>
        <dbReference type="ChEBI" id="CHEBI:78442"/>
        <dbReference type="ChEBI" id="CHEBI:78517"/>
        <dbReference type="ChEBI" id="CHEBI:456215"/>
        <dbReference type="EC" id="6.1.1.16"/>
    </reaction>
</comment>
<reference evidence="13 14" key="1">
    <citation type="submission" date="2020-08" db="EMBL/GenBank/DDBJ databases">
        <title>Sequencing the genomes of 1000 actinobacteria strains.</title>
        <authorList>
            <person name="Klenk H.-P."/>
        </authorList>
    </citation>
    <scope>NUCLEOTIDE SEQUENCE [LARGE SCALE GENOMIC DNA]</scope>
    <source>
        <strain evidence="13 14">DSM 43023</strain>
    </source>
</reference>
<evidence type="ECO:0000256" key="10">
    <source>
        <dbReference type="HAMAP-Rule" id="MF_00041"/>
    </source>
</evidence>
<evidence type="ECO:0000259" key="12">
    <source>
        <dbReference type="Pfam" id="PF23493"/>
    </source>
</evidence>
<keyword evidence="5 10" id="KW-0862">Zinc</keyword>
<feature type="short sequence motif" description="'HIGH' region" evidence="10">
    <location>
        <begin position="30"/>
        <end position="40"/>
    </location>
</feature>
<feature type="domain" description="Cysteinyl-tRNA ligase anticodon binding" evidence="12">
    <location>
        <begin position="410"/>
        <end position="458"/>
    </location>
</feature>
<protein>
    <recommendedName>
        <fullName evidence="10">Cysteine--tRNA ligase</fullName>
        <ecNumber evidence="10">6.1.1.16</ecNumber>
    </recommendedName>
    <alternativeName>
        <fullName evidence="10">Cysteinyl-tRNA synthetase</fullName>
        <shortName evidence="10">CysRS</shortName>
    </alternativeName>
</protein>
<dbReference type="GO" id="GO:0004817">
    <property type="term" value="F:cysteine-tRNA ligase activity"/>
    <property type="evidence" value="ECO:0007669"/>
    <property type="project" value="UniProtKB-UniRule"/>
</dbReference>
<feature type="short sequence motif" description="'KMSKS' region" evidence="10">
    <location>
        <begin position="279"/>
        <end position="283"/>
    </location>
</feature>
<dbReference type="EC" id="6.1.1.16" evidence="10"/>
<dbReference type="PANTHER" id="PTHR10890:SF3">
    <property type="entry name" value="CYSTEINE--TRNA LIGASE, CYTOPLASMIC"/>
    <property type="match status" value="1"/>
</dbReference>
<dbReference type="Pfam" id="PF23493">
    <property type="entry name" value="CysS_C"/>
    <property type="match status" value="1"/>
</dbReference>
<dbReference type="EMBL" id="JACHJU010000001">
    <property type="protein sequence ID" value="MBB4937467.1"/>
    <property type="molecule type" value="Genomic_DNA"/>
</dbReference>
<dbReference type="NCBIfam" id="TIGR00435">
    <property type="entry name" value="cysS"/>
    <property type="match status" value="1"/>
</dbReference>
<dbReference type="PANTHER" id="PTHR10890">
    <property type="entry name" value="CYSTEINYL-TRNA SYNTHETASE"/>
    <property type="match status" value="1"/>
</dbReference>
<keyword evidence="3 10" id="KW-0479">Metal-binding</keyword>
<feature type="binding site" evidence="10">
    <location>
        <position position="247"/>
    </location>
    <ligand>
        <name>Zn(2+)</name>
        <dbReference type="ChEBI" id="CHEBI:29105"/>
    </ligand>
</feature>
<keyword evidence="10" id="KW-0963">Cytoplasm</keyword>
<dbReference type="InterPro" id="IPR024909">
    <property type="entry name" value="Cys-tRNA/MSH_ligase"/>
</dbReference>
<dbReference type="CDD" id="cd00672">
    <property type="entry name" value="CysRS_core"/>
    <property type="match status" value="1"/>
</dbReference>
<keyword evidence="8 10" id="KW-0030">Aminoacyl-tRNA synthetase</keyword>
<proteinExistence type="inferred from homology"/>
<dbReference type="InterPro" id="IPR009080">
    <property type="entry name" value="tRNAsynth_Ia_anticodon-bd"/>
</dbReference>
<dbReference type="GO" id="GO:0005829">
    <property type="term" value="C:cytosol"/>
    <property type="evidence" value="ECO:0007669"/>
    <property type="project" value="TreeGrafter"/>
</dbReference>
<dbReference type="Pfam" id="PF01406">
    <property type="entry name" value="tRNA-synt_1e"/>
    <property type="match status" value="1"/>
</dbReference>
<evidence type="ECO:0000256" key="7">
    <source>
        <dbReference type="ARBA" id="ARBA00022917"/>
    </source>
</evidence>
<feature type="binding site" evidence="10">
    <location>
        <position position="222"/>
    </location>
    <ligand>
        <name>Zn(2+)</name>
        <dbReference type="ChEBI" id="CHEBI:29105"/>
    </ligand>
</feature>
<sequence length="471" mass="52761">MLRLYDTRNRQVGPVLPEGARSMRMYTCGPTVYRHAHVGNFRTYVLSDLIRRVSERQRIRVIACRNITDVGHLVDAADIDPEGEDKVLAQARAEGRTGLEIARFYEAAFLSDAATLNIRPPEHSPRATETIDLMIEMIAKLLEKGHAYTAPDGSVFFDAASFPTYGEISGNRLDRLRPGHRLEGADPRKRFHADWALWKPADREMTWDSPWGRGFPGWHVECSAMSLRFLGEHIDLHTGGIDLRFPHHEDERAQSDSAAGHEVVRHWVHGEHLLFDGRKMAKSTGNIVLLSDVVDAALDPLAVRLALLEHRYRQQMNLTWDTLRAADKTLRRWRSRVAGWSESPSRAMPAERVSAIEAAFDDDLDTPLALRLLRELERDDAIAPGSRFEAFLHLDQILGLDLSIDIGRAPSLPPGAAELLRQRERAREARDWAASDRLRDELAGLGVKVADTSEGQTWSAPGGGGAVDVPR</sequence>
<keyword evidence="14" id="KW-1185">Reference proteome</keyword>
<evidence type="ECO:0000256" key="8">
    <source>
        <dbReference type="ARBA" id="ARBA00023146"/>
    </source>
</evidence>
<evidence type="ECO:0000259" key="11">
    <source>
        <dbReference type="Pfam" id="PF01406"/>
    </source>
</evidence>
<evidence type="ECO:0000313" key="13">
    <source>
        <dbReference type="EMBL" id="MBB4937467.1"/>
    </source>
</evidence>
<feature type="binding site" evidence="10">
    <location>
        <position position="251"/>
    </location>
    <ligand>
        <name>Zn(2+)</name>
        <dbReference type="ChEBI" id="CHEBI:29105"/>
    </ligand>
</feature>
<comment type="subunit">
    <text evidence="1 10">Monomer.</text>
</comment>
<dbReference type="Proteomes" id="UP000534286">
    <property type="component" value="Unassembled WGS sequence"/>
</dbReference>
<name>A0A7W7W7M2_9ACTN</name>
<comment type="cofactor">
    <cofactor evidence="10">
        <name>Zn(2+)</name>
        <dbReference type="ChEBI" id="CHEBI:29105"/>
    </cofactor>
    <text evidence="10">Binds 1 zinc ion per subunit.</text>
</comment>
<evidence type="ECO:0000256" key="6">
    <source>
        <dbReference type="ARBA" id="ARBA00022840"/>
    </source>
</evidence>
<dbReference type="HAMAP" id="MF_00041">
    <property type="entry name" value="Cys_tRNA_synth"/>
    <property type="match status" value="1"/>
</dbReference>
<comment type="caution">
    <text evidence="13">The sequence shown here is derived from an EMBL/GenBank/DDBJ whole genome shotgun (WGS) entry which is preliminary data.</text>
</comment>
<keyword evidence="6 10" id="KW-0067">ATP-binding</keyword>
<keyword evidence="2 10" id="KW-0436">Ligase</keyword>
<dbReference type="Gene3D" id="3.40.50.620">
    <property type="entry name" value="HUPs"/>
    <property type="match status" value="1"/>
</dbReference>
<dbReference type="SUPFAM" id="SSF47323">
    <property type="entry name" value="Anticodon-binding domain of a subclass of class I aminoacyl-tRNA synthetases"/>
    <property type="match status" value="1"/>
</dbReference>
<organism evidence="13 14">
    <name type="scientific">Streptosporangium album</name>
    <dbReference type="NCBI Taxonomy" id="47479"/>
    <lineage>
        <taxon>Bacteria</taxon>
        <taxon>Bacillati</taxon>
        <taxon>Actinomycetota</taxon>
        <taxon>Actinomycetes</taxon>
        <taxon>Streptosporangiales</taxon>
        <taxon>Streptosporangiaceae</taxon>
        <taxon>Streptosporangium</taxon>
    </lineage>
</organism>
<dbReference type="SUPFAM" id="SSF52374">
    <property type="entry name" value="Nucleotidylyl transferase"/>
    <property type="match status" value="1"/>
</dbReference>
<evidence type="ECO:0000256" key="5">
    <source>
        <dbReference type="ARBA" id="ARBA00022833"/>
    </source>
</evidence>
<evidence type="ECO:0000256" key="9">
    <source>
        <dbReference type="ARBA" id="ARBA00047398"/>
    </source>
</evidence>
<comment type="subcellular location">
    <subcellularLocation>
        <location evidence="10">Cytoplasm</location>
    </subcellularLocation>
</comment>
<evidence type="ECO:0000256" key="1">
    <source>
        <dbReference type="ARBA" id="ARBA00011245"/>
    </source>
</evidence>
<comment type="similarity">
    <text evidence="10">Belongs to the class-I aminoacyl-tRNA synthetase family.</text>
</comment>
<feature type="binding site" evidence="10">
    <location>
        <position position="28"/>
    </location>
    <ligand>
        <name>Zn(2+)</name>
        <dbReference type="ChEBI" id="CHEBI:29105"/>
    </ligand>
</feature>
<gene>
    <name evidence="10" type="primary">cysS</name>
    <name evidence="13" type="ORF">FHR32_001772</name>
</gene>
<dbReference type="AlphaFoldDB" id="A0A7W7W7M2"/>
<dbReference type="InterPro" id="IPR014729">
    <property type="entry name" value="Rossmann-like_a/b/a_fold"/>
</dbReference>
<feature type="binding site" evidence="10">
    <location>
        <position position="282"/>
    </location>
    <ligand>
        <name>ATP</name>
        <dbReference type="ChEBI" id="CHEBI:30616"/>
    </ligand>
</feature>
<dbReference type="GO" id="GO:0005524">
    <property type="term" value="F:ATP binding"/>
    <property type="evidence" value="ECO:0007669"/>
    <property type="project" value="UniProtKB-UniRule"/>
</dbReference>
<evidence type="ECO:0000256" key="4">
    <source>
        <dbReference type="ARBA" id="ARBA00022741"/>
    </source>
</evidence>
<keyword evidence="7 10" id="KW-0648">Protein biosynthesis</keyword>
<evidence type="ECO:0000313" key="14">
    <source>
        <dbReference type="Proteomes" id="UP000534286"/>
    </source>
</evidence>
<dbReference type="RefSeq" id="WP_184753838.1">
    <property type="nucleotide sequence ID" value="NZ_BAABEK010000008.1"/>
</dbReference>
<dbReference type="InterPro" id="IPR032678">
    <property type="entry name" value="tRNA-synt_1_cat_dom"/>
</dbReference>
<dbReference type="InterPro" id="IPR056411">
    <property type="entry name" value="CysS_C"/>
</dbReference>
<accession>A0A7W7W7M2</accession>
<dbReference type="GO" id="GO:0008270">
    <property type="term" value="F:zinc ion binding"/>
    <property type="evidence" value="ECO:0007669"/>
    <property type="project" value="UniProtKB-UniRule"/>
</dbReference>
<feature type="domain" description="tRNA synthetases class I catalytic" evidence="11">
    <location>
        <begin position="20"/>
        <end position="326"/>
    </location>
</feature>
<evidence type="ECO:0000256" key="2">
    <source>
        <dbReference type="ARBA" id="ARBA00022598"/>
    </source>
</evidence>
<keyword evidence="4 10" id="KW-0547">Nucleotide-binding</keyword>
<dbReference type="GO" id="GO:0006423">
    <property type="term" value="P:cysteinyl-tRNA aminoacylation"/>
    <property type="evidence" value="ECO:0007669"/>
    <property type="project" value="UniProtKB-UniRule"/>
</dbReference>
<evidence type="ECO:0000256" key="3">
    <source>
        <dbReference type="ARBA" id="ARBA00022723"/>
    </source>
</evidence>